<proteinExistence type="predicted"/>
<keyword evidence="2 3" id="KW-0175">Coiled coil</keyword>
<dbReference type="GO" id="GO:0005652">
    <property type="term" value="C:nuclear lamina"/>
    <property type="evidence" value="ECO:0007669"/>
    <property type="project" value="TreeGrafter"/>
</dbReference>
<dbReference type="GO" id="GO:0051664">
    <property type="term" value="P:nuclear pore localization"/>
    <property type="evidence" value="ECO:0007669"/>
    <property type="project" value="TreeGrafter"/>
</dbReference>
<dbReference type="AlphaFoldDB" id="A0A814HM59"/>
<evidence type="ECO:0000313" key="6">
    <source>
        <dbReference type="Proteomes" id="UP000663864"/>
    </source>
</evidence>
<dbReference type="Pfam" id="PF00038">
    <property type="entry name" value="Filament"/>
    <property type="match status" value="1"/>
</dbReference>
<dbReference type="PANTHER" id="PTHR45721">
    <property type="entry name" value="LAMIN DM0-RELATED"/>
    <property type="match status" value="1"/>
</dbReference>
<sequence>MTRVYQNFQAIRGGGGPLVNFPGVSLCVPGSTSTALADFNATRQREKHELEQLNDKLAQYVEKVKFLEIQNKKLQMELDLLRSRAGQVSSRIKEMYDIEKNEASKLIDSTKYDNAAAAQQTEEEVEQLRVQYNEVSN</sequence>
<reference evidence="5" key="1">
    <citation type="submission" date="2021-02" db="EMBL/GenBank/DDBJ databases">
        <authorList>
            <person name="Nowell W R."/>
        </authorList>
    </citation>
    <scope>NUCLEOTIDE SEQUENCE</scope>
</reference>
<dbReference type="GO" id="GO:0090435">
    <property type="term" value="P:protein localization to nuclear envelope"/>
    <property type="evidence" value="ECO:0007669"/>
    <property type="project" value="TreeGrafter"/>
</dbReference>
<dbReference type="GO" id="GO:0007097">
    <property type="term" value="P:nuclear migration"/>
    <property type="evidence" value="ECO:0007669"/>
    <property type="project" value="TreeGrafter"/>
</dbReference>
<dbReference type="GO" id="GO:0031507">
    <property type="term" value="P:heterochromatin formation"/>
    <property type="evidence" value="ECO:0007669"/>
    <property type="project" value="TreeGrafter"/>
</dbReference>
<dbReference type="PANTHER" id="PTHR45721:SF12">
    <property type="entry name" value="INTERMEDIATE FILAMENT PROTEIN IFA-1"/>
    <property type="match status" value="1"/>
</dbReference>
<dbReference type="GO" id="GO:0005882">
    <property type="term" value="C:intermediate filament"/>
    <property type="evidence" value="ECO:0007669"/>
    <property type="project" value="UniProtKB-KW"/>
</dbReference>
<keyword evidence="1" id="KW-0403">Intermediate filament</keyword>
<dbReference type="EMBL" id="CAJNOT010000530">
    <property type="protein sequence ID" value="CAF1012736.1"/>
    <property type="molecule type" value="Genomic_DNA"/>
</dbReference>
<dbReference type="InterPro" id="IPR039008">
    <property type="entry name" value="IF_rod_dom"/>
</dbReference>
<dbReference type="GO" id="GO:0006998">
    <property type="term" value="P:nuclear envelope organization"/>
    <property type="evidence" value="ECO:0007669"/>
    <property type="project" value="TreeGrafter"/>
</dbReference>
<evidence type="ECO:0000256" key="2">
    <source>
        <dbReference type="ARBA" id="ARBA00023054"/>
    </source>
</evidence>
<evidence type="ECO:0000256" key="1">
    <source>
        <dbReference type="ARBA" id="ARBA00022754"/>
    </source>
</evidence>
<dbReference type="SUPFAM" id="SSF64593">
    <property type="entry name" value="Intermediate filament protein, coiled coil region"/>
    <property type="match status" value="1"/>
</dbReference>
<comment type="caution">
    <text evidence="5">The sequence shown here is derived from an EMBL/GenBank/DDBJ whole genome shotgun (WGS) entry which is preliminary data.</text>
</comment>
<evidence type="ECO:0000313" key="5">
    <source>
        <dbReference type="EMBL" id="CAF1012736.1"/>
    </source>
</evidence>
<organism evidence="5 6">
    <name type="scientific">Rotaria sordida</name>
    <dbReference type="NCBI Taxonomy" id="392033"/>
    <lineage>
        <taxon>Eukaryota</taxon>
        <taxon>Metazoa</taxon>
        <taxon>Spiralia</taxon>
        <taxon>Gnathifera</taxon>
        <taxon>Rotifera</taxon>
        <taxon>Eurotatoria</taxon>
        <taxon>Bdelloidea</taxon>
        <taxon>Philodinida</taxon>
        <taxon>Philodinidae</taxon>
        <taxon>Rotaria</taxon>
    </lineage>
</organism>
<dbReference type="Proteomes" id="UP000663864">
    <property type="component" value="Unassembled WGS sequence"/>
</dbReference>
<gene>
    <name evidence="5" type="ORF">ZHD862_LOCUS13118</name>
</gene>
<feature type="coiled-coil region" evidence="3">
    <location>
        <begin position="36"/>
        <end position="84"/>
    </location>
</feature>
<accession>A0A814HM59</accession>
<feature type="domain" description="IF rod" evidence="4">
    <location>
        <begin position="46"/>
        <end position="137"/>
    </location>
</feature>
<dbReference type="GO" id="GO:0005200">
    <property type="term" value="F:structural constituent of cytoskeleton"/>
    <property type="evidence" value="ECO:0007669"/>
    <property type="project" value="TreeGrafter"/>
</dbReference>
<evidence type="ECO:0000256" key="3">
    <source>
        <dbReference type="SAM" id="Coils"/>
    </source>
</evidence>
<name>A0A814HM59_9BILA</name>
<protein>
    <recommendedName>
        <fullName evidence="4">IF rod domain-containing protein</fullName>
    </recommendedName>
</protein>
<evidence type="ECO:0000259" key="4">
    <source>
        <dbReference type="PROSITE" id="PS51842"/>
    </source>
</evidence>
<dbReference type="PROSITE" id="PS51842">
    <property type="entry name" value="IF_ROD_2"/>
    <property type="match status" value="1"/>
</dbReference>